<feature type="transmembrane region" description="Helical" evidence="1">
    <location>
        <begin position="116"/>
        <end position="143"/>
    </location>
</feature>
<name>A0A7J6VD14_THATH</name>
<dbReference type="EMBL" id="JABWDY010034030">
    <property type="protein sequence ID" value="KAF5182994.1"/>
    <property type="molecule type" value="Genomic_DNA"/>
</dbReference>
<feature type="transmembrane region" description="Helical" evidence="1">
    <location>
        <begin position="7"/>
        <end position="33"/>
    </location>
</feature>
<evidence type="ECO:0000256" key="1">
    <source>
        <dbReference type="SAM" id="Phobius"/>
    </source>
</evidence>
<feature type="transmembrane region" description="Helical" evidence="1">
    <location>
        <begin position="45"/>
        <end position="73"/>
    </location>
</feature>
<keyword evidence="1" id="KW-0472">Membrane</keyword>
<accession>A0A7J6VD14</accession>
<keyword evidence="3" id="KW-1185">Reference proteome</keyword>
<feature type="transmembrane region" description="Helical" evidence="1">
    <location>
        <begin position="80"/>
        <end position="104"/>
    </location>
</feature>
<evidence type="ECO:0000313" key="2">
    <source>
        <dbReference type="EMBL" id="KAF5182994.1"/>
    </source>
</evidence>
<gene>
    <name evidence="2" type="ORF">FRX31_027419</name>
</gene>
<keyword evidence="1" id="KW-1133">Transmembrane helix</keyword>
<evidence type="ECO:0000313" key="3">
    <source>
        <dbReference type="Proteomes" id="UP000554482"/>
    </source>
</evidence>
<proteinExistence type="predicted"/>
<sequence>MSNKMIVFVVLMVAGSILEIASWVIFTIGIIKASNTSNDEDIGPWVLFILVGASVGCLIFAAAATALCCWWCGRKTTKTVFVVSMVAGFILEIASWVIFTIGIIKAPNASNHELPWELFIIVGASVGGLIFVVEATALCCWWCGRKNTKTVEQVNTIPISSTTSTNV</sequence>
<evidence type="ECO:0008006" key="4">
    <source>
        <dbReference type="Google" id="ProtNLM"/>
    </source>
</evidence>
<keyword evidence="1" id="KW-0812">Transmembrane</keyword>
<organism evidence="2 3">
    <name type="scientific">Thalictrum thalictroides</name>
    <name type="common">Rue-anemone</name>
    <name type="synonym">Anemone thalictroides</name>
    <dbReference type="NCBI Taxonomy" id="46969"/>
    <lineage>
        <taxon>Eukaryota</taxon>
        <taxon>Viridiplantae</taxon>
        <taxon>Streptophyta</taxon>
        <taxon>Embryophyta</taxon>
        <taxon>Tracheophyta</taxon>
        <taxon>Spermatophyta</taxon>
        <taxon>Magnoliopsida</taxon>
        <taxon>Ranunculales</taxon>
        <taxon>Ranunculaceae</taxon>
        <taxon>Thalictroideae</taxon>
        <taxon>Thalictrum</taxon>
    </lineage>
</organism>
<protein>
    <recommendedName>
        <fullName evidence="4">Transmembrane protein</fullName>
    </recommendedName>
</protein>
<reference evidence="2 3" key="1">
    <citation type="submission" date="2020-06" db="EMBL/GenBank/DDBJ databases">
        <title>Transcriptomic and genomic resources for Thalictrum thalictroides and T. hernandezii: Facilitating candidate gene discovery in an emerging model plant lineage.</title>
        <authorList>
            <person name="Arias T."/>
            <person name="Riano-Pachon D.M."/>
            <person name="Di Stilio V.S."/>
        </authorList>
    </citation>
    <scope>NUCLEOTIDE SEQUENCE [LARGE SCALE GENOMIC DNA]</scope>
    <source>
        <strain evidence="3">cv. WT478/WT964</strain>
        <tissue evidence="2">Leaves</tissue>
    </source>
</reference>
<dbReference type="AlphaFoldDB" id="A0A7J6VD14"/>
<dbReference type="Proteomes" id="UP000554482">
    <property type="component" value="Unassembled WGS sequence"/>
</dbReference>
<comment type="caution">
    <text evidence="2">The sequence shown here is derived from an EMBL/GenBank/DDBJ whole genome shotgun (WGS) entry which is preliminary data.</text>
</comment>